<accession>A0A9I9DRK1</accession>
<sequence>MEGDCRGEGVQLKGKLGNEVTQDEIKKEVGGSGRPSRERDGKDGKGRKKNLASREEVDEELIGFQRG</sequence>
<organism evidence="2">
    <name type="scientific">Cucumis melo</name>
    <name type="common">Muskmelon</name>
    <dbReference type="NCBI Taxonomy" id="3656"/>
    <lineage>
        <taxon>Eukaryota</taxon>
        <taxon>Viridiplantae</taxon>
        <taxon>Streptophyta</taxon>
        <taxon>Embryophyta</taxon>
        <taxon>Tracheophyta</taxon>
        <taxon>Spermatophyta</taxon>
        <taxon>Magnoliopsida</taxon>
        <taxon>eudicotyledons</taxon>
        <taxon>Gunneridae</taxon>
        <taxon>Pentapetalae</taxon>
        <taxon>rosids</taxon>
        <taxon>fabids</taxon>
        <taxon>Cucurbitales</taxon>
        <taxon>Cucurbitaceae</taxon>
        <taxon>Benincaseae</taxon>
        <taxon>Cucumis</taxon>
    </lineage>
</organism>
<dbReference type="EnsemblPlants" id="MELO3C022566.2.1">
    <property type="protein sequence ID" value="MELO3C022566.2.1"/>
    <property type="gene ID" value="MELO3C022566.2"/>
</dbReference>
<feature type="region of interest" description="Disordered" evidence="1">
    <location>
        <begin position="1"/>
        <end position="67"/>
    </location>
</feature>
<reference evidence="2" key="1">
    <citation type="submission" date="2023-03" db="UniProtKB">
        <authorList>
            <consortium name="EnsemblPlants"/>
        </authorList>
    </citation>
    <scope>IDENTIFICATION</scope>
</reference>
<feature type="compositionally biased region" description="Basic and acidic residues" evidence="1">
    <location>
        <begin position="23"/>
        <end position="44"/>
    </location>
</feature>
<evidence type="ECO:0000256" key="1">
    <source>
        <dbReference type="SAM" id="MobiDB-lite"/>
    </source>
</evidence>
<dbReference type="Gramene" id="MELO3C022566.2.1">
    <property type="protein sequence ID" value="MELO3C022566.2.1"/>
    <property type="gene ID" value="MELO3C022566.2"/>
</dbReference>
<name>A0A9I9DRK1_CUCME</name>
<evidence type="ECO:0000313" key="2">
    <source>
        <dbReference type="EnsemblPlants" id="MELO3C022566.2.1"/>
    </source>
</evidence>
<protein>
    <submittedName>
        <fullName evidence="2">Uncharacterized protein</fullName>
    </submittedName>
</protein>
<proteinExistence type="predicted"/>
<dbReference type="AlphaFoldDB" id="A0A9I9DRK1"/>